<accession>A0A1M5TFD5</accession>
<dbReference type="EMBL" id="LT670818">
    <property type="protein sequence ID" value="SHH49360.1"/>
    <property type="molecule type" value="Genomic_DNA"/>
</dbReference>
<evidence type="ECO:0008006" key="5">
    <source>
        <dbReference type="Google" id="ProtNLM"/>
    </source>
</evidence>
<feature type="region of interest" description="Disordered" evidence="1">
    <location>
        <begin position="403"/>
        <end position="427"/>
    </location>
</feature>
<feature type="transmembrane region" description="Helical" evidence="2">
    <location>
        <begin position="12"/>
        <end position="30"/>
    </location>
</feature>
<evidence type="ECO:0000256" key="2">
    <source>
        <dbReference type="SAM" id="Phobius"/>
    </source>
</evidence>
<proteinExistence type="predicted"/>
<evidence type="ECO:0000313" key="4">
    <source>
        <dbReference type="Proteomes" id="UP000190675"/>
    </source>
</evidence>
<dbReference type="Proteomes" id="UP000190675">
    <property type="component" value="Chromosome I"/>
</dbReference>
<dbReference type="Gene3D" id="3.40.50.200">
    <property type="entry name" value="Peptidase S8/S53 domain"/>
    <property type="match status" value="1"/>
</dbReference>
<dbReference type="GO" id="GO:0004252">
    <property type="term" value="F:serine-type endopeptidase activity"/>
    <property type="evidence" value="ECO:0007669"/>
    <property type="project" value="InterPro"/>
</dbReference>
<sequence length="756" mass="80537">MSDAKAAGNFPGFIFLALALAALAIAIYFFRFRPVADSGPWPSLGKLQQIAMIAGLALFAVVVAIALWKVLAAAWQSEESSLRDLFSSVKNLDSGVVVLAAGLAISIIAFFWLRSQDQSISDFWQDHMPSLDEVRGYAIAIAGVLVTCIVVGSIIGFFWAGSSSEFSSIAPFAISGSDDKQRGMALAAAYQAQVAELFQHASVLDDILGQDSVADPDTQAPDQDTSESKSLNVYQKLDLDLKFQGVDVGGILNGIVNWLAMRRALQITIAEQSDGDALVSGALTPDGRSHIYAKVKGSEEIVAAVAYSKLRDRLIAQQPDFVALNWSDVRLLHRTILDATRLRSQAKRADYTAHDANIATLIDKAPDVESLLTFGAEVAMKAGNVDRALAYLDRTRVFLDQAREERDRSRSAAAQHTQDGDADEDDSGQLARKFLNKYNSLVVQRERVISSNALSSVELLNAGTSAETVFADAFAKHRDLMKVGTIAAKQEITIAIVGGIPQRENIGYKFKSIGDWFPGKYGLDNYADTLGLIVTTLAPTAKLMFVPLGPKSHSRGLALTVNEAEITQAVDAAVKAKADIVLVAYLAFGNAWKMRVATAKKFASQALIVSPAPSRLNQCKIIKEDVSAIPAGFVANVDVDGRFKAGLLSSDDSIASYPGAIWAPGMRIPRLTSDGTWQTTYGSPFAAATAAAAIANIASGSGIKEPARLMEAIRGTLQRPDTGPDIGIVDQAAALKALSDPAPAASASAKPLQCSG</sequence>
<gene>
    <name evidence="3" type="ORF">SAMN05444169_7743</name>
</gene>
<keyword evidence="2" id="KW-0472">Membrane</keyword>
<dbReference type="RefSeq" id="WP_079570924.1">
    <property type="nucleotide sequence ID" value="NZ_LT670818.1"/>
</dbReference>
<protein>
    <recommendedName>
        <fullName evidence="5">Peptidase S8/S53 domain-containing protein</fullName>
    </recommendedName>
</protein>
<feature type="transmembrane region" description="Helical" evidence="2">
    <location>
        <begin position="95"/>
        <end position="113"/>
    </location>
</feature>
<dbReference type="GO" id="GO:0006508">
    <property type="term" value="P:proteolysis"/>
    <property type="evidence" value="ECO:0007669"/>
    <property type="project" value="InterPro"/>
</dbReference>
<dbReference type="SUPFAM" id="SSF52743">
    <property type="entry name" value="Subtilisin-like"/>
    <property type="match status" value="1"/>
</dbReference>
<dbReference type="InterPro" id="IPR036852">
    <property type="entry name" value="Peptidase_S8/S53_dom_sf"/>
</dbReference>
<feature type="transmembrane region" description="Helical" evidence="2">
    <location>
        <begin position="50"/>
        <end position="75"/>
    </location>
</feature>
<feature type="transmembrane region" description="Helical" evidence="2">
    <location>
        <begin position="134"/>
        <end position="159"/>
    </location>
</feature>
<name>A0A1M5TFD5_9BRAD</name>
<evidence type="ECO:0000313" key="3">
    <source>
        <dbReference type="EMBL" id="SHH49360.1"/>
    </source>
</evidence>
<reference evidence="3 4" key="1">
    <citation type="submission" date="2016-11" db="EMBL/GenBank/DDBJ databases">
        <authorList>
            <person name="Jaros S."/>
            <person name="Januszkiewicz K."/>
            <person name="Wedrychowicz H."/>
        </authorList>
    </citation>
    <scope>NUCLEOTIDE SEQUENCE [LARGE SCALE GENOMIC DNA]</scope>
    <source>
        <strain evidence="3 4">GAS242</strain>
    </source>
</reference>
<organism evidence="3 4">
    <name type="scientific">Bradyrhizobium erythrophlei</name>
    <dbReference type="NCBI Taxonomy" id="1437360"/>
    <lineage>
        <taxon>Bacteria</taxon>
        <taxon>Pseudomonadati</taxon>
        <taxon>Pseudomonadota</taxon>
        <taxon>Alphaproteobacteria</taxon>
        <taxon>Hyphomicrobiales</taxon>
        <taxon>Nitrobacteraceae</taxon>
        <taxon>Bradyrhizobium</taxon>
    </lineage>
</organism>
<keyword evidence="2" id="KW-0812">Transmembrane</keyword>
<keyword evidence="2" id="KW-1133">Transmembrane helix</keyword>
<evidence type="ECO:0000256" key="1">
    <source>
        <dbReference type="SAM" id="MobiDB-lite"/>
    </source>
</evidence>
<dbReference type="AlphaFoldDB" id="A0A1M5TFD5"/>